<dbReference type="CDD" id="cd06261">
    <property type="entry name" value="TM_PBP2"/>
    <property type="match status" value="1"/>
</dbReference>
<evidence type="ECO:0000256" key="10">
    <source>
        <dbReference type="SAM" id="Phobius"/>
    </source>
</evidence>
<feature type="transmembrane region" description="Helical" evidence="10">
    <location>
        <begin position="193"/>
        <end position="216"/>
    </location>
</feature>
<feature type="transmembrane region" description="Helical" evidence="10">
    <location>
        <begin position="12"/>
        <end position="35"/>
    </location>
</feature>
<evidence type="ECO:0000256" key="5">
    <source>
        <dbReference type="ARBA" id="ARBA00022596"/>
    </source>
</evidence>
<evidence type="ECO:0000256" key="8">
    <source>
        <dbReference type="ARBA" id="ARBA00023112"/>
    </source>
</evidence>
<name>A0A143P9G4_9STAP</name>
<dbReference type="InterPro" id="IPR035906">
    <property type="entry name" value="MetI-like_sf"/>
</dbReference>
<evidence type="ECO:0000259" key="11">
    <source>
        <dbReference type="PROSITE" id="PS50928"/>
    </source>
</evidence>
<reference evidence="12 15" key="2">
    <citation type="submission" date="2021-01" db="EMBL/GenBank/DDBJ databases">
        <title>FDA dAtabase for Regulatory Grade micrObial Sequences (FDA-ARGOS): Supporting development and validation of Infectious Disease Dx tests.</title>
        <authorList>
            <person name="Sproer C."/>
            <person name="Gronow S."/>
            <person name="Severitt S."/>
            <person name="Schroder I."/>
            <person name="Tallon L."/>
            <person name="Sadzewicz L."/>
            <person name="Zhao X."/>
            <person name="Boylan J."/>
            <person name="Ott S."/>
            <person name="Bowen H."/>
            <person name="Vavikolanu K."/>
            <person name="Mehta A."/>
            <person name="Aluvathingal J."/>
            <person name="Nadendla S."/>
            <person name="Lowell S."/>
            <person name="Myers T."/>
            <person name="Yan Y."/>
            <person name="Sichtig H."/>
        </authorList>
    </citation>
    <scope>NUCLEOTIDE SEQUENCE [LARGE SCALE GENOMIC DNA]</scope>
    <source>
        <strain evidence="12 15">FDAARGOS_1148</strain>
    </source>
</reference>
<keyword evidence="6 10" id="KW-0812">Transmembrane</keyword>
<evidence type="ECO:0000313" key="14">
    <source>
        <dbReference type="Proteomes" id="UP000293854"/>
    </source>
</evidence>
<keyword evidence="15" id="KW-1185">Reference proteome</keyword>
<dbReference type="InterPro" id="IPR000515">
    <property type="entry name" value="MetI-like"/>
</dbReference>
<dbReference type="PANTHER" id="PTHR42929:SF1">
    <property type="entry name" value="INNER MEMBRANE ABC TRANSPORTER PERMEASE PROTEIN YDCU-RELATED"/>
    <property type="match status" value="1"/>
</dbReference>
<evidence type="ECO:0000256" key="1">
    <source>
        <dbReference type="ARBA" id="ARBA00004651"/>
    </source>
</evidence>
<keyword evidence="8" id="KW-0406">Ion transport</keyword>
<evidence type="ECO:0000256" key="7">
    <source>
        <dbReference type="ARBA" id="ARBA00022989"/>
    </source>
</evidence>
<feature type="domain" description="ABC transmembrane type-1" evidence="11">
    <location>
        <begin position="56"/>
        <end position="258"/>
    </location>
</feature>
<dbReference type="GO" id="GO:0005886">
    <property type="term" value="C:plasma membrane"/>
    <property type="evidence" value="ECO:0007669"/>
    <property type="project" value="UniProtKB-SubCell"/>
</dbReference>
<gene>
    <name evidence="13" type="ORF">EIG99_03525</name>
    <name evidence="12" type="ORF">I6J05_01605</name>
</gene>
<evidence type="ECO:0000256" key="9">
    <source>
        <dbReference type="ARBA" id="ARBA00023136"/>
    </source>
</evidence>
<sequence>MSKMNKWLFIPYIIWMIGFIIIPVILLVYFSFIDIHGHFSFTNYEQIFSMRYFKMMAYSILYAAIITIVTLIISYPAAYFIRNSVNQNLWILILIIPTWINLLLKTYAFIGIFSHDGIINQILGWLHLPKAELLFTAPAFVIVASYIYIPFMILPIFNSMKTIPENLLQAASDLGAGKWTTFRKIILPLTKEGVLSGIQVTFIPALSLFMITRLIAGNKVMNIGTSIEEQFLVIQNYGMGSTIAIALIVFMAVVLIITKSGNEGGRRS</sequence>
<reference evidence="13 14" key="1">
    <citation type="submission" date="2018-11" db="EMBL/GenBank/DDBJ databases">
        <title>Genomic profiling of Staphylococcus species from a Poultry farm system in KwaZulu-Natal, South Africa.</title>
        <authorList>
            <person name="Amoako D.G."/>
            <person name="Somboro A.M."/>
            <person name="Abia A.L.K."/>
            <person name="Bester L.A."/>
            <person name="Essack S.Y."/>
        </authorList>
    </citation>
    <scope>NUCLEOTIDE SEQUENCE [LARGE SCALE GENOMIC DNA]</scope>
    <source>
        <strain evidence="13 14">SA11</strain>
    </source>
</reference>
<evidence type="ECO:0000256" key="6">
    <source>
        <dbReference type="ARBA" id="ARBA00022692"/>
    </source>
</evidence>
<dbReference type="PANTHER" id="PTHR42929">
    <property type="entry name" value="INNER MEMBRANE ABC TRANSPORTER PERMEASE PROTEIN YDCU-RELATED-RELATED"/>
    <property type="match status" value="1"/>
</dbReference>
<keyword evidence="9 10" id="KW-0472">Membrane</keyword>
<organism evidence="13 14">
    <name type="scientific">Staphylococcus condimenti</name>
    <dbReference type="NCBI Taxonomy" id="70255"/>
    <lineage>
        <taxon>Bacteria</taxon>
        <taxon>Bacillati</taxon>
        <taxon>Bacillota</taxon>
        <taxon>Bacilli</taxon>
        <taxon>Bacillales</taxon>
        <taxon>Staphylococcaceae</taxon>
        <taxon>Staphylococcus</taxon>
    </lineage>
</organism>
<keyword evidence="8" id="KW-0921">Nickel transport</keyword>
<dbReference type="Proteomes" id="UP000595942">
    <property type="component" value="Chromosome"/>
</dbReference>
<dbReference type="AlphaFoldDB" id="A0A143P9G4"/>
<dbReference type="OrthoDB" id="9807047at2"/>
<keyword evidence="5" id="KW-0533">Nickel</keyword>
<dbReference type="EMBL" id="RQTE01000064">
    <property type="protein sequence ID" value="RZI03404.1"/>
    <property type="molecule type" value="Genomic_DNA"/>
</dbReference>
<evidence type="ECO:0000256" key="3">
    <source>
        <dbReference type="ARBA" id="ARBA00022448"/>
    </source>
</evidence>
<dbReference type="RefSeq" id="WP_047132415.1">
    <property type="nucleotide sequence ID" value="NZ_CP015114.1"/>
</dbReference>
<evidence type="ECO:0000313" key="12">
    <source>
        <dbReference type="EMBL" id="QQS83043.1"/>
    </source>
</evidence>
<dbReference type="EMBL" id="CP068073">
    <property type="protein sequence ID" value="QQS83043.1"/>
    <property type="molecule type" value="Genomic_DNA"/>
</dbReference>
<keyword evidence="7 10" id="KW-1133">Transmembrane helix</keyword>
<feature type="transmembrane region" description="Helical" evidence="10">
    <location>
        <begin position="89"/>
        <end position="113"/>
    </location>
</feature>
<feature type="transmembrane region" description="Helical" evidence="10">
    <location>
        <begin position="55"/>
        <end position="77"/>
    </location>
</feature>
<accession>A0A143P9G4</accession>
<evidence type="ECO:0000313" key="13">
    <source>
        <dbReference type="EMBL" id="RZI03404.1"/>
    </source>
</evidence>
<protein>
    <submittedName>
        <fullName evidence="13">ABC transporter permease</fullName>
    </submittedName>
</protein>
<dbReference type="Proteomes" id="UP000293854">
    <property type="component" value="Unassembled WGS sequence"/>
</dbReference>
<comment type="subcellular location">
    <subcellularLocation>
        <location evidence="1">Cell membrane</location>
        <topology evidence="1">Multi-pass membrane protein</topology>
    </subcellularLocation>
</comment>
<evidence type="ECO:0000256" key="4">
    <source>
        <dbReference type="ARBA" id="ARBA00022475"/>
    </source>
</evidence>
<evidence type="ECO:0000313" key="15">
    <source>
        <dbReference type="Proteomes" id="UP000595942"/>
    </source>
</evidence>
<dbReference type="PROSITE" id="PS50928">
    <property type="entry name" value="ABC_TM1"/>
    <property type="match status" value="1"/>
</dbReference>
<proteinExistence type="inferred from homology"/>
<dbReference type="GeneID" id="93727034"/>
<feature type="transmembrane region" description="Helical" evidence="10">
    <location>
        <begin position="236"/>
        <end position="258"/>
    </location>
</feature>
<dbReference type="GO" id="GO:0015675">
    <property type="term" value="P:nickel cation transport"/>
    <property type="evidence" value="ECO:0007669"/>
    <property type="project" value="UniProtKB-KW"/>
</dbReference>
<keyword evidence="4" id="KW-1003">Cell membrane</keyword>
<dbReference type="GO" id="GO:0055085">
    <property type="term" value="P:transmembrane transport"/>
    <property type="evidence" value="ECO:0007669"/>
    <property type="project" value="InterPro"/>
</dbReference>
<dbReference type="KEGG" id="scv:A4G25_04085"/>
<dbReference type="SUPFAM" id="SSF161098">
    <property type="entry name" value="MetI-like"/>
    <property type="match status" value="1"/>
</dbReference>
<keyword evidence="3" id="KW-0813">Transport</keyword>
<comment type="similarity">
    <text evidence="2">Belongs to the binding-protein-dependent transport system permease family. CysTW subfamily.</text>
</comment>
<feature type="transmembrane region" description="Helical" evidence="10">
    <location>
        <begin position="133"/>
        <end position="157"/>
    </location>
</feature>
<evidence type="ECO:0000256" key="2">
    <source>
        <dbReference type="ARBA" id="ARBA00007069"/>
    </source>
</evidence>
<dbReference type="Gene3D" id="1.10.3720.10">
    <property type="entry name" value="MetI-like"/>
    <property type="match status" value="1"/>
</dbReference>